<accession>A0A1S8DER1</accession>
<proteinExistence type="predicted"/>
<comment type="caution">
    <text evidence="2">The sequence shown here is derived from an EMBL/GenBank/DDBJ whole genome shotgun (WGS) entry which is preliminary data.</text>
</comment>
<dbReference type="AlphaFoldDB" id="A0A1S8DER1"/>
<evidence type="ECO:0000313" key="3">
    <source>
        <dbReference type="Proteomes" id="UP000242847"/>
    </source>
</evidence>
<dbReference type="OrthoDB" id="9785847at2"/>
<keyword evidence="3" id="KW-1185">Reference proteome</keyword>
<dbReference type="RefSeq" id="WP_083728597.1">
    <property type="nucleotide sequence ID" value="NZ_FOUD01000016.1"/>
</dbReference>
<evidence type="ECO:0000313" key="2">
    <source>
        <dbReference type="EMBL" id="ONM42907.1"/>
    </source>
</evidence>
<name>A0A1S8DER1_9GAMM</name>
<gene>
    <name evidence="2" type="ORF">BXT89_15530</name>
</gene>
<evidence type="ECO:0000259" key="1">
    <source>
        <dbReference type="Pfam" id="PF12697"/>
    </source>
</evidence>
<feature type="domain" description="AB hydrolase-1" evidence="1">
    <location>
        <begin position="63"/>
        <end position="256"/>
    </location>
</feature>
<dbReference type="STRING" id="254161.SAMN05216256_116101"/>
<dbReference type="Gene3D" id="3.40.50.1820">
    <property type="entry name" value="alpha/beta hydrolase"/>
    <property type="match status" value="1"/>
</dbReference>
<dbReference type="Pfam" id="PF12697">
    <property type="entry name" value="Abhydrolase_6"/>
    <property type="match status" value="1"/>
</dbReference>
<dbReference type="InterPro" id="IPR000073">
    <property type="entry name" value="AB_hydrolase_1"/>
</dbReference>
<dbReference type="Proteomes" id="UP000242847">
    <property type="component" value="Unassembled WGS sequence"/>
</dbReference>
<dbReference type="EMBL" id="MUBC01000042">
    <property type="protein sequence ID" value="ONM42907.1"/>
    <property type="molecule type" value="Genomic_DNA"/>
</dbReference>
<sequence length="272" mass="28483">MTGQHASAAPSSALDSACRAFSVPQRIQASSLERSVLAQAERTTLPFEDGDIAIWSLGLGPRILLAHGWDSRGSHLAGFIEPLLRAGFAVTLFDLPAHGESGGELSSPVHAGRALAAVADSLGPIHAVIAHSLGSAAALWAFAHGLQVKASVHLCGPSSLSPMVKLQGMAFSLSSEEQALFRSWVEQHIGTQTSAMDLPALKHGLQHPGLIMHDPADRVVPFAASKDLHSHWPASDLVELDGLGHRRILTDAQVIARSCALVSSVSAQQAPA</sequence>
<organism evidence="2 3">
    <name type="scientific">Halopseudomonas pachastrellae</name>
    <dbReference type="NCBI Taxonomy" id="254161"/>
    <lineage>
        <taxon>Bacteria</taxon>
        <taxon>Pseudomonadati</taxon>
        <taxon>Pseudomonadota</taxon>
        <taxon>Gammaproteobacteria</taxon>
        <taxon>Pseudomonadales</taxon>
        <taxon>Pseudomonadaceae</taxon>
        <taxon>Halopseudomonas</taxon>
    </lineage>
</organism>
<reference evidence="2 3" key="1">
    <citation type="submission" date="2017-01" db="EMBL/GenBank/DDBJ databases">
        <title>Draft genome sequence of Pseudomonas pachastrellae type strain CCUG 46540T from a deep sea.</title>
        <authorList>
            <person name="Gomila M."/>
            <person name="Mulet M."/>
            <person name="Lalucat J."/>
            <person name="Garcia-Valdes E."/>
        </authorList>
    </citation>
    <scope>NUCLEOTIDE SEQUENCE [LARGE SCALE GENOMIC DNA]</scope>
    <source>
        <strain evidence="2 3">CCUG 46540</strain>
    </source>
</reference>
<dbReference type="InterPro" id="IPR029058">
    <property type="entry name" value="AB_hydrolase_fold"/>
</dbReference>
<dbReference type="SUPFAM" id="SSF53474">
    <property type="entry name" value="alpha/beta-Hydrolases"/>
    <property type="match status" value="1"/>
</dbReference>
<protein>
    <recommendedName>
        <fullName evidence="1">AB hydrolase-1 domain-containing protein</fullName>
    </recommendedName>
</protein>